<dbReference type="PANTHER" id="PTHR37563">
    <property type="entry name" value="PHYTANOYL-COA DIOXYGENASE FAMILY PROTEIN (AFU_ORTHOLOGUE AFUA_2G03330)"/>
    <property type="match status" value="1"/>
</dbReference>
<dbReference type="Proteomes" id="UP001642484">
    <property type="component" value="Unassembled WGS sequence"/>
</dbReference>
<evidence type="ECO:0008006" key="4">
    <source>
        <dbReference type="Google" id="ProtNLM"/>
    </source>
</evidence>
<feature type="region of interest" description="Disordered" evidence="1">
    <location>
        <begin position="686"/>
        <end position="712"/>
    </location>
</feature>
<dbReference type="InterPro" id="IPR008775">
    <property type="entry name" value="Phytyl_CoA_dOase-like"/>
</dbReference>
<dbReference type="SUPFAM" id="SSF51197">
    <property type="entry name" value="Clavaminate synthase-like"/>
    <property type="match status" value="1"/>
</dbReference>
<evidence type="ECO:0000313" key="2">
    <source>
        <dbReference type="EMBL" id="CAK9073521.1"/>
    </source>
</evidence>
<comment type="caution">
    <text evidence="2">The sequence shown here is derived from an EMBL/GenBank/DDBJ whole genome shotgun (WGS) entry which is preliminary data.</text>
</comment>
<dbReference type="SUPFAM" id="SSF50156">
    <property type="entry name" value="PDZ domain-like"/>
    <property type="match status" value="1"/>
</dbReference>
<dbReference type="PANTHER" id="PTHR37563:SF2">
    <property type="entry name" value="PHYTANOYL-COA DIOXYGENASE FAMILY PROTEIN (AFU_ORTHOLOGUE AFUA_2G03330)"/>
    <property type="match status" value="1"/>
</dbReference>
<sequence>MGQELLLRLRIEKTELDEGTKDANYWDQRAERLRNQLNFVEMWLAETTGPPCSAEWSWDNREGYREEIDSLVCSELEEFCKEAQAICEELFDERHGDLLEALPEDELVLPSHMSQLSVHVHLKWLTTKDMFAAFEGLRAVKAFGERSSDEGQAIAALMELVSTDPDFGNGESFWRSIYRLWLSSYARMLNSDFQTKVRQLVASFNDERWEEGMEANVQGGQFKTYQAIKAAERKLGGSCNPETQATKLLDIVECDLVANCPAAVIALIDCFRSGTTTSPTASGGDGSGKSVPFELVRVRSNFSGTCKVGPAGLRSVTCGAPVKLGVVVGVVPGGAGENASIQKGQALLEINGCPMTEALPEMELEELMQQRPLRLAVATLERVAASATSSRADAVRHKGVTKFQSAVAVQTAAEVLELVHEEHRRCIHATLQDHSLAQQFFSNVQVPRASEGAPVTRWDLRLPMEPLIYRALEELLGRSSGEEGAGATLEDLAGPDAELWELGVVVTEPGAAPQAVHFDAAERCLYTAFLALQDVTYEMGPTHFWPGTNTPVAHRRFEDDPGCLEAVPLAAPLLQAGDLVMYDSRLLHCGGGNTSTQTRALLYITFRDQHRDPQSLGIHQHSIRPSLAGRFRLRQFAHIGHDRIIGEVRITVPQFEKLKERAGPFLRYVEREDALEARGAELLNEVPRGRKSPRWSVSSAAGAPAPGPSSGS</sequence>
<evidence type="ECO:0000313" key="3">
    <source>
        <dbReference type="Proteomes" id="UP001642484"/>
    </source>
</evidence>
<reference evidence="2 3" key="1">
    <citation type="submission" date="2024-02" db="EMBL/GenBank/DDBJ databases">
        <authorList>
            <person name="Chen Y."/>
            <person name="Shah S."/>
            <person name="Dougan E. K."/>
            <person name="Thang M."/>
            <person name="Chan C."/>
        </authorList>
    </citation>
    <scope>NUCLEOTIDE SEQUENCE [LARGE SCALE GENOMIC DNA]</scope>
</reference>
<feature type="compositionally biased region" description="Low complexity" evidence="1">
    <location>
        <begin position="698"/>
        <end position="712"/>
    </location>
</feature>
<dbReference type="EMBL" id="CAXAMN010022895">
    <property type="protein sequence ID" value="CAK9073521.1"/>
    <property type="molecule type" value="Genomic_DNA"/>
</dbReference>
<proteinExistence type="predicted"/>
<dbReference type="Gene3D" id="2.60.120.620">
    <property type="entry name" value="q2cbj1_9rhob like domain"/>
    <property type="match status" value="1"/>
</dbReference>
<accession>A0ABP0PCZ0</accession>
<evidence type="ECO:0000256" key="1">
    <source>
        <dbReference type="SAM" id="MobiDB-lite"/>
    </source>
</evidence>
<organism evidence="2 3">
    <name type="scientific">Durusdinium trenchii</name>
    <dbReference type="NCBI Taxonomy" id="1381693"/>
    <lineage>
        <taxon>Eukaryota</taxon>
        <taxon>Sar</taxon>
        <taxon>Alveolata</taxon>
        <taxon>Dinophyceae</taxon>
        <taxon>Suessiales</taxon>
        <taxon>Symbiodiniaceae</taxon>
        <taxon>Durusdinium</taxon>
    </lineage>
</organism>
<dbReference type="InterPro" id="IPR036034">
    <property type="entry name" value="PDZ_sf"/>
</dbReference>
<gene>
    <name evidence="2" type="ORF">CCMP2556_LOCUS36208</name>
</gene>
<keyword evidence="3" id="KW-1185">Reference proteome</keyword>
<dbReference type="Pfam" id="PF05721">
    <property type="entry name" value="PhyH"/>
    <property type="match status" value="1"/>
</dbReference>
<dbReference type="InterPro" id="IPR051961">
    <property type="entry name" value="Fungal_Metabolite_Diox"/>
</dbReference>
<protein>
    <recommendedName>
        <fullName evidence="4">PDZ domain-containing protein</fullName>
    </recommendedName>
</protein>
<name>A0ABP0PCZ0_9DINO</name>